<accession>A0ABN7WPX5</accession>
<feature type="non-terminal residue" evidence="1">
    <location>
        <position position="77"/>
    </location>
</feature>
<reference evidence="1 2" key="1">
    <citation type="submission" date="2021-06" db="EMBL/GenBank/DDBJ databases">
        <authorList>
            <person name="Kallberg Y."/>
            <person name="Tangrot J."/>
            <person name="Rosling A."/>
        </authorList>
    </citation>
    <scope>NUCLEOTIDE SEQUENCE [LARGE SCALE GENOMIC DNA]</scope>
    <source>
        <strain evidence="1 2">120-4 pot B 10/14</strain>
    </source>
</reference>
<proteinExistence type="predicted"/>
<organism evidence="1 2">
    <name type="scientific">Gigaspora margarita</name>
    <dbReference type="NCBI Taxonomy" id="4874"/>
    <lineage>
        <taxon>Eukaryota</taxon>
        <taxon>Fungi</taxon>
        <taxon>Fungi incertae sedis</taxon>
        <taxon>Mucoromycota</taxon>
        <taxon>Glomeromycotina</taxon>
        <taxon>Glomeromycetes</taxon>
        <taxon>Diversisporales</taxon>
        <taxon>Gigasporaceae</taxon>
        <taxon>Gigaspora</taxon>
    </lineage>
</organism>
<dbReference type="Proteomes" id="UP000789901">
    <property type="component" value="Unassembled WGS sequence"/>
</dbReference>
<dbReference type="EMBL" id="CAJVQB010056500">
    <property type="protein sequence ID" value="CAG8837711.1"/>
    <property type="molecule type" value="Genomic_DNA"/>
</dbReference>
<keyword evidence="2" id="KW-1185">Reference proteome</keyword>
<sequence>MTKRLGGYCKLTKAMCILIALLVYESRFYKNMYFFTKRIKKYIGIMNKTFKNPTATTIIDLQRLTANLVLHLTLSEH</sequence>
<comment type="caution">
    <text evidence="1">The sequence shown here is derived from an EMBL/GenBank/DDBJ whole genome shotgun (WGS) entry which is preliminary data.</text>
</comment>
<evidence type="ECO:0000313" key="2">
    <source>
        <dbReference type="Proteomes" id="UP000789901"/>
    </source>
</evidence>
<protein>
    <submittedName>
        <fullName evidence="1">23719_t:CDS:1</fullName>
    </submittedName>
</protein>
<evidence type="ECO:0000313" key="1">
    <source>
        <dbReference type="EMBL" id="CAG8837711.1"/>
    </source>
</evidence>
<gene>
    <name evidence="1" type="ORF">GMARGA_LOCUS33626</name>
</gene>
<name>A0ABN7WPX5_GIGMA</name>